<evidence type="ECO:0000256" key="8">
    <source>
        <dbReference type="PIRSR" id="PIRSR614732-1"/>
    </source>
</evidence>
<organism evidence="12 13">
    <name type="scientific">Smittium culicis</name>
    <dbReference type="NCBI Taxonomy" id="133412"/>
    <lineage>
        <taxon>Eukaryota</taxon>
        <taxon>Fungi</taxon>
        <taxon>Fungi incertae sedis</taxon>
        <taxon>Zoopagomycota</taxon>
        <taxon>Kickxellomycotina</taxon>
        <taxon>Harpellomycetes</taxon>
        <taxon>Harpellales</taxon>
        <taxon>Legeriomycetaceae</taxon>
        <taxon>Smittium</taxon>
    </lineage>
</organism>
<dbReference type="CDD" id="cd04725">
    <property type="entry name" value="OMP_decarboxylase_like"/>
    <property type="match status" value="1"/>
</dbReference>
<evidence type="ECO:0000256" key="9">
    <source>
        <dbReference type="PIRSR" id="PIRSR614732-2"/>
    </source>
</evidence>
<sequence length="317" mass="35456">MKDFTKLSYRERAELHPHPVAKRLLNIMEDKQTNLCLSCDLHKAAEILELADTIGPHICVLKLHIDTLIDFSEAFVDSLEELSKKHNFLIFEDRKFADIGNTVVNQYKNGIYKIASWAHITNAHTLPGEGIITGLASVGKQLGRGLLLLAEMSSANNLFSKEYTQRTVDMALRNSDFVFGFIAQQSLPKLIESTSSASSSSSIDSNGNYFFSFYIQYIYIYCKKFILLSTINIIYHIYEILVDCDMLVLTPGVDLDIGGDSLGQVYRTPKLVIEDMGCDIIIVGRGIYSAKSESKPAEIALKFKAAGWNSYLNRIAS</sequence>
<evidence type="ECO:0000256" key="10">
    <source>
        <dbReference type="RuleBase" id="RU000512"/>
    </source>
</evidence>
<protein>
    <recommendedName>
        <fullName evidence="4 10">Orotidine 5'-phosphate decarboxylase</fullName>
        <ecNumber evidence="3 10">4.1.1.23</ecNumber>
    </recommendedName>
</protein>
<dbReference type="Proteomes" id="UP000187283">
    <property type="component" value="Unassembled WGS sequence"/>
</dbReference>
<dbReference type="EC" id="4.1.1.23" evidence="3 10"/>
<feature type="domain" description="Orotidine 5'-phosphate decarboxylase" evidence="11">
    <location>
        <begin position="34"/>
        <end position="300"/>
    </location>
</feature>
<dbReference type="InterPro" id="IPR018089">
    <property type="entry name" value="OMPdecase_AS"/>
</dbReference>
<feature type="binding site" evidence="9">
    <location>
        <position position="264"/>
    </location>
    <ligand>
        <name>substrate</name>
    </ligand>
</feature>
<feature type="active site" description="For OMPdecase activity" evidence="8">
    <location>
        <position position="95"/>
    </location>
</feature>
<dbReference type="PANTHER" id="PTHR19278:SF9">
    <property type="entry name" value="URIDINE 5'-MONOPHOSPHATE SYNTHASE"/>
    <property type="match status" value="1"/>
</dbReference>
<evidence type="ECO:0000256" key="4">
    <source>
        <dbReference type="ARBA" id="ARBA00021923"/>
    </source>
</evidence>
<feature type="binding site" evidence="9">
    <location>
        <position position="285"/>
    </location>
    <ligand>
        <name>substrate</name>
    </ligand>
</feature>
<dbReference type="InterPro" id="IPR013785">
    <property type="entry name" value="Aldolase_TIM"/>
</dbReference>
<keyword evidence="5 10" id="KW-0210">Decarboxylase</keyword>
<evidence type="ECO:0000313" key="12">
    <source>
        <dbReference type="EMBL" id="OMJ13074.1"/>
    </source>
</evidence>
<gene>
    <name evidence="12" type="ORF">AYI70_g8723</name>
</gene>
<dbReference type="OrthoDB" id="10263753at2759"/>
<dbReference type="Gene3D" id="3.20.20.70">
    <property type="entry name" value="Aldolase class I"/>
    <property type="match status" value="1"/>
</dbReference>
<evidence type="ECO:0000256" key="5">
    <source>
        <dbReference type="ARBA" id="ARBA00022793"/>
    </source>
</evidence>
<evidence type="ECO:0000256" key="2">
    <source>
        <dbReference type="ARBA" id="ARBA00011018"/>
    </source>
</evidence>
<keyword evidence="13" id="KW-1185">Reference proteome</keyword>
<dbReference type="SUPFAM" id="SSF51366">
    <property type="entry name" value="Ribulose-phoshate binding barrel"/>
    <property type="match status" value="2"/>
</dbReference>
<feature type="binding site" evidence="9">
    <location>
        <position position="284"/>
    </location>
    <ligand>
        <name>substrate</name>
    </ligand>
</feature>
<evidence type="ECO:0000313" key="13">
    <source>
        <dbReference type="Proteomes" id="UP000187283"/>
    </source>
</evidence>
<keyword evidence="6 10" id="KW-0665">Pyrimidine biosynthesis</keyword>
<feature type="binding site" evidence="9">
    <location>
        <position position="62"/>
    </location>
    <ligand>
        <name>substrate</name>
    </ligand>
</feature>
<feature type="active site" description="For OMPdecase activity" evidence="8">
    <location>
        <position position="93"/>
    </location>
</feature>
<evidence type="ECO:0000259" key="11">
    <source>
        <dbReference type="SMART" id="SM00934"/>
    </source>
</evidence>
<accession>A0A1R1XEM3</accession>
<dbReference type="Pfam" id="PF00215">
    <property type="entry name" value="OMPdecase"/>
    <property type="match status" value="2"/>
</dbReference>
<proteinExistence type="inferred from homology"/>
<dbReference type="UniPathway" id="UPA00070">
    <property type="reaction ID" value="UER00120"/>
</dbReference>
<dbReference type="InterPro" id="IPR011060">
    <property type="entry name" value="RibuloseP-bd_barrel"/>
</dbReference>
<dbReference type="NCBIfam" id="TIGR01740">
    <property type="entry name" value="pyrF"/>
    <property type="match status" value="1"/>
</dbReference>
<dbReference type="AlphaFoldDB" id="A0A1R1XEM3"/>
<dbReference type="EMBL" id="LSSN01003647">
    <property type="protein sequence ID" value="OMJ13074.1"/>
    <property type="molecule type" value="Genomic_DNA"/>
</dbReference>
<dbReference type="PROSITE" id="PS00156">
    <property type="entry name" value="OMPDECASE"/>
    <property type="match status" value="1"/>
</dbReference>
<comment type="similarity">
    <text evidence="2 10">Belongs to the OMP decarboxylase family.</text>
</comment>
<dbReference type="GO" id="GO:0044205">
    <property type="term" value="P:'de novo' UMP biosynthetic process"/>
    <property type="evidence" value="ECO:0007669"/>
    <property type="project" value="UniProtKB-UniPathway"/>
</dbReference>
<feature type="binding site" evidence="9">
    <location>
        <position position="153"/>
    </location>
    <ligand>
        <name>substrate</name>
    </ligand>
</feature>
<evidence type="ECO:0000256" key="3">
    <source>
        <dbReference type="ARBA" id="ARBA00012321"/>
    </source>
</evidence>
<comment type="caution">
    <text evidence="12">The sequence shown here is derived from an EMBL/GenBank/DDBJ whole genome shotgun (WGS) entry which is preliminary data.</text>
</comment>
<evidence type="ECO:0000256" key="7">
    <source>
        <dbReference type="ARBA" id="ARBA00023239"/>
    </source>
</evidence>
<dbReference type="GO" id="GO:0004588">
    <property type="term" value="F:orotate phosphoribosyltransferase activity"/>
    <property type="evidence" value="ECO:0007669"/>
    <property type="project" value="TreeGrafter"/>
</dbReference>
<comment type="pathway">
    <text evidence="1 10">Pyrimidine metabolism; UMP biosynthesis via de novo pathway; UMP from orotate: step 2/2.</text>
</comment>
<keyword evidence="7 10" id="KW-0456">Lyase</keyword>
<dbReference type="InterPro" id="IPR014732">
    <property type="entry name" value="OMPdecase"/>
</dbReference>
<dbReference type="InterPro" id="IPR001754">
    <property type="entry name" value="OMPdeCOase_dom"/>
</dbReference>
<evidence type="ECO:0000256" key="6">
    <source>
        <dbReference type="ARBA" id="ARBA00022975"/>
    </source>
</evidence>
<reference evidence="12 13" key="1">
    <citation type="submission" date="2017-01" db="EMBL/GenBank/DDBJ databases">
        <authorList>
            <person name="Mah S.A."/>
            <person name="Swanson W.J."/>
            <person name="Moy G.W."/>
            <person name="Vacquier V.D."/>
        </authorList>
    </citation>
    <scope>NUCLEOTIDE SEQUENCE [LARGE SCALE GENOMIC DNA]</scope>
    <source>
        <strain evidence="12 13">GSMNP</strain>
    </source>
</reference>
<dbReference type="SMART" id="SM00934">
    <property type="entry name" value="OMPdecase"/>
    <property type="match status" value="1"/>
</dbReference>
<feature type="binding site" evidence="9">
    <location>
        <position position="40"/>
    </location>
    <ligand>
        <name>substrate</name>
    </ligand>
</feature>
<comment type="catalytic activity">
    <reaction evidence="10">
        <text>orotidine 5'-phosphate + H(+) = UMP + CO2</text>
        <dbReference type="Rhea" id="RHEA:11596"/>
        <dbReference type="ChEBI" id="CHEBI:15378"/>
        <dbReference type="ChEBI" id="CHEBI:16526"/>
        <dbReference type="ChEBI" id="CHEBI:57538"/>
        <dbReference type="ChEBI" id="CHEBI:57865"/>
        <dbReference type="EC" id="4.1.1.23"/>
    </reaction>
</comment>
<feature type="active site" description="For OMPdecase activity" evidence="8">
    <location>
        <position position="98"/>
    </location>
</feature>
<dbReference type="GO" id="GO:0006207">
    <property type="term" value="P:'de novo' pyrimidine nucleobase biosynthetic process"/>
    <property type="evidence" value="ECO:0007669"/>
    <property type="project" value="InterPro"/>
</dbReference>
<dbReference type="PANTHER" id="PTHR19278">
    <property type="entry name" value="OROTATE PHOSPHORIBOSYLTRANSFERASE"/>
    <property type="match status" value="1"/>
</dbReference>
<evidence type="ECO:0000256" key="1">
    <source>
        <dbReference type="ARBA" id="ARBA00004861"/>
    </source>
</evidence>
<name>A0A1R1XEM3_9FUNG</name>
<dbReference type="GO" id="GO:0004590">
    <property type="term" value="F:orotidine-5'-phosphate decarboxylase activity"/>
    <property type="evidence" value="ECO:0007669"/>
    <property type="project" value="UniProtKB-EC"/>
</dbReference>
<dbReference type="STRING" id="133412.A0A1R1XEM3"/>